<feature type="compositionally biased region" description="Basic and acidic residues" evidence="2">
    <location>
        <begin position="148"/>
        <end position="157"/>
    </location>
</feature>
<dbReference type="GO" id="GO:0005634">
    <property type="term" value="C:nucleus"/>
    <property type="evidence" value="ECO:0007669"/>
    <property type="project" value="InterPro"/>
</dbReference>
<evidence type="ECO:0000259" key="3">
    <source>
        <dbReference type="Pfam" id="PF10394"/>
    </source>
</evidence>
<sequence length="447" mass="52114">MEGHPKISDRTTDLEKFVADGNSVVHFQLVRTAEDLRDDKGTFHPAMCHQIFNEQETIFGYENLRIDIKLAAGSLKTYLGIKYTSKISADLCDGVEPDNIHEKLDEVLAPNYLTNFDDFSACISTETEAFRPLGELVSSFTWLARNEKQLPEEREPTENGGVGTSRNGSKRSNGVNRGPVEKTFVIYACEISDPKFLAYVIKMEEFLLWFVDAASFIDQQDEKWKFFVMYEKYKTSEGNDAYAFVGYSTVYNFFAYPANIRPRVSQMLILPPFQRQGLGVNLLSTVYKYYRADARVKEITVEDPSDDFEMLRDYVDAKDCLKLQSYSVDNLKKGFSEKMLEETSKHLKMTKRQSRRMFELLRLRSINVNNDKEFKEYRLDVKRRLNIPYQKQENDIKRMIRRKCNSVELQQAAQIDDASRKTELQSNFQNLYQHYQNIINRLDKFDN</sequence>
<dbReference type="PIRSF" id="PIRSF038084">
    <property type="entry name" value="HAT-B_cat"/>
    <property type="match status" value="1"/>
</dbReference>
<comment type="caution">
    <text evidence="5">The sequence shown here is derived from an EMBL/GenBank/DDBJ whole genome shotgun (WGS) entry which is preliminary data.</text>
</comment>
<feature type="domain" description="Histone acetyltransferase type B catalytic subunit C-terminal" evidence="4">
    <location>
        <begin position="312"/>
        <end position="363"/>
    </location>
</feature>
<keyword evidence="1" id="KW-0808">Transferase</keyword>
<protein>
    <recommendedName>
        <fullName evidence="1">Histone acetyltransferase type B catalytic subunit</fullName>
        <ecNumber evidence="1">2.3.1.48</ecNumber>
    </recommendedName>
</protein>
<feature type="domain" description="Histone acetyl transferase HAT1 N-terminal" evidence="3">
    <location>
        <begin position="18"/>
        <end position="212"/>
    </location>
</feature>
<dbReference type="InterPro" id="IPR048776">
    <property type="entry name" value="HAT1_C"/>
</dbReference>
<dbReference type="EMBL" id="CAJVCH010462414">
    <property type="protein sequence ID" value="CAG7819872.1"/>
    <property type="molecule type" value="Genomic_DNA"/>
</dbReference>
<dbReference type="InterPro" id="IPR017380">
    <property type="entry name" value="Hist_AcTrfase_B-typ_cat-su"/>
</dbReference>
<keyword evidence="1" id="KW-0012">Acyltransferase</keyword>
<evidence type="ECO:0000313" key="5">
    <source>
        <dbReference type="EMBL" id="CAG7819872.1"/>
    </source>
</evidence>
<dbReference type="PANTHER" id="PTHR12046">
    <property type="entry name" value="HISTONE ACETYLTRANSFERASE TYPE B CATALYTIC SUBUNIT"/>
    <property type="match status" value="1"/>
</dbReference>
<reference evidence="5" key="1">
    <citation type="submission" date="2021-06" db="EMBL/GenBank/DDBJ databases">
        <authorList>
            <person name="Hodson N. C."/>
            <person name="Mongue J. A."/>
            <person name="Jaron S. K."/>
        </authorList>
    </citation>
    <scope>NUCLEOTIDE SEQUENCE</scope>
</reference>
<comment type="similarity">
    <text evidence="1">Belongs to the HAT1 family.</text>
</comment>
<comment type="catalytic activity">
    <reaction evidence="1">
        <text>L-lysyl-[protein] + acetyl-CoA = N(6)-acetyl-L-lysyl-[protein] + CoA + H(+)</text>
        <dbReference type="Rhea" id="RHEA:45948"/>
        <dbReference type="Rhea" id="RHEA-COMP:9752"/>
        <dbReference type="Rhea" id="RHEA-COMP:10731"/>
        <dbReference type="ChEBI" id="CHEBI:15378"/>
        <dbReference type="ChEBI" id="CHEBI:29969"/>
        <dbReference type="ChEBI" id="CHEBI:57287"/>
        <dbReference type="ChEBI" id="CHEBI:57288"/>
        <dbReference type="ChEBI" id="CHEBI:61930"/>
        <dbReference type="EC" id="2.3.1.48"/>
    </reaction>
</comment>
<evidence type="ECO:0000259" key="4">
    <source>
        <dbReference type="Pfam" id="PF21183"/>
    </source>
</evidence>
<keyword evidence="6" id="KW-1185">Reference proteome</keyword>
<dbReference type="GO" id="GO:0000781">
    <property type="term" value="C:chromosome, telomeric region"/>
    <property type="evidence" value="ECO:0007669"/>
    <property type="project" value="GOC"/>
</dbReference>
<gene>
    <name evidence="5" type="ORF">AFUS01_LOCUS30293</name>
</gene>
<proteinExistence type="inferred from homology"/>
<accession>A0A8J2KUB7</accession>
<dbReference type="GO" id="GO:0004402">
    <property type="term" value="F:histone acetyltransferase activity"/>
    <property type="evidence" value="ECO:0007669"/>
    <property type="project" value="InterPro"/>
</dbReference>
<evidence type="ECO:0000256" key="1">
    <source>
        <dbReference type="PIRNR" id="PIRNR038084"/>
    </source>
</evidence>
<dbReference type="Pfam" id="PF10394">
    <property type="entry name" value="Hat1_N"/>
    <property type="match status" value="1"/>
</dbReference>
<evidence type="ECO:0000256" key="2">
    <source>
        <dbReference type="SAM" id="MobiDB-lite"/>
    </source>
</evidence>
<dbReference type="GO" id="GO:0031509">
    <property type="term" value="P:subtelomeric heterochromatin formation"/>
    <property type="evidence" value="ECO:0007669"/>
    <property type="project" value="InterPro"/>
</dbReference>
<dbReference type="AlphaFoldDB" id="A0A8J2KUB7"/>
<dbReference type="Proteomes" id="UP000708208">
    <property type="component" value="Unassembled WGS sequence"/>
</dbReference>
<dbReference type="EC" id="2.3.1.48" evidence="1"/>
<organism evidence="5 6">
    <name type="scientific">Allacma fusca</name>
    <dbReference type="NCBI Taxonomy" id="39272"/>
    <lineage>
        <taxon>Eukaryota</taxon>
        <taxon>Metazoa</taxon>
        <taxon>Ecdysozoa</taxon>
        <taxon>Arthropoda</taxon>
        <taxon>Hexapoda</taxon>
        <taxon>Collembola</taxon>
        <taxon>Symphypleona</taxon>
        <taxon>Sminthuridae</taxon>
        <taxon>Allacma</taxon>
    </lineage>
</organism>
<feature type="region of interest" description="Disordered" evidence="2">
    <location>
        <begin position="148"/>
        <end position="175"/>
    </location>
</feature>
<name>A0A8J2KUB7_9HEXA</name>
<feature type="compositionally biased region" description="Polar residues" evidence="2">
    <location>
        <begin position="164"/>
        <end position="175"/>
    </location>
</feature>
<dbReference type="InterPro" id="IPR019467">
    <property type="entry name" value="Hat1_N"/>
</dbReference>
<evidence type="ECO:0000313" key="6">
    <source>
        <dbReference type="Proteomes" id="UP000708208"/>
    </source>
</evidence>
<dbReference type="OrthoDB" id="10253098at2759"/>
<dbReference type="Pfam" id="PF21183">
    <property type="entry name" value="HAT1_C"/>
    <property type="match status" value="1"/>
</dbReference>